<dbReference type="EMBL" id="BK014766">
    <property type="protein sequence ID" value="DAD74853.1"/>
    <property type="molecule type" value="Genomic_DNA"/>
</dbReference>
<feature type="domain" description="DUF4376" evidence="2">
    <location>
        <begin position="96"/>
        <end position="203"/>
    </location>
</feature>
<evidence type="ECO:0000259" key="2">
    <source>
        <dbReference type="Pfam" id="PF14301"/>
    </source>
</evidence>
<accession>A0A8S5LXU0</accession>
<dbReference type="InterPro" id="IPR025484">
    <property type="entry name" value="DUF4376"/>
</dbReference>
<name>A0A8S5LXU0_9CAUD</name>
<protein>
    <recommendedName>
        <fullName evidence="2">DUF4376 domain-containing protein</fullName>
    </recommendedName>
</protein>
<evidence type="ECO:0000256" key="1">
    <source>
        <dbReference type="SAM" id="Coils"/>
    </source>
</evidence>
<proteinExistence type="predicted"/>
<keyword evidence="1" id="KW-0175">Coiled coil</keyword>
<organism evidence="3">
    <name type="scientific">Myoviridae sp. ctrnx29</name>
    <dbReference type="NCBI Taxonomy" id="2826704"/>
    <lineage>
        <taxon>Viruses</taxon>
        <taxon>Duplodnaviria</taxon>
        <taxon>Heunggongvirae</taxon>
        <taxon>Uroviricota</taxon>
        <taxon>Caudoviricetes</taxon>
    </lineage>
</organism>
<sequence length="212" mass="23537">MEKDVTIVPVDNVILVNGIHLQLDFKPIEGHEQVHAIQWHDGKGAIEFSDYTGRDADYETDVAPYVALWEAEKARLDAEAAAKKAEYNRLENVVARKLDELNAKLEETKTSSAAHITSSTGYVVNANTTAKQNIDGLITAMTAQNLSTVNFMTFDNTLAELTLEQLKTLQLELISYGNNLYAKKWSLRAQIEACTTKEEVDAIVIDYSDVTA</sequence>
<dbReference type="Pfam" id="PF14301">
    <property type="entry name" value="DUF4376"/>
    <property type="match status" value="1"/>
</dbReference>
<evidence type="ECO:0000313" key="3">
    <source>
        <dbReference type="EMBL" id="DAD74853.1"/>
    </source>
</evidence>
<reference evidence="3" key="1">
    <citation type="journal article" date="2021" name="Proc. Natl. Acad. Sci. U.S.A.">
        <title>A Catalog of Tens of Thousands of Viruses from Human Metagenomes Reveals Hidden Associations with Chronic Diseases.</title>
        <authorList>
            <person name="Tisza M.J."/>
            <person name="Buck C.B."/>
        </authorList>
    </citation>
    <scope>NUCLEOTIDE SEQUENCE</scope>
    <source>
        <strain evidence="3">Ctrnx29</strain>
    </source>
</reference>
<feature type="coiled-coil region" evidence="1">
    <location>
        <begin position="66"/>
        <end position="107"/>
    </location>
</feature>